<proteinExistence type="predicted"/>
<dbReference type="AlphaFoldDB" id="A0A1N7S8Z7"/>
<reference evidence="1 2" key="1">
    <citation type="submission" date="2016-12" db="EMBL/GenBank/DDBJ databases">
        <authorList>
            <person name="Song W.-J."/>
            <person name="Kurnit D.M."/>
        </authorList>
    </citation>
    <scope>NUCLEOTIDE SEQUENCE [LARGE SCALE GENOMIC DNA]</scope>
    <source>
        <strain evidence="1 2">STM7296</strain>
    </source>
</reference>
<evidence type="ECO:0000313" key="1">
    <source>
        <dbReference type="EMBL" id="SIT43822.1"/>
    </source>
</evidence>
<protein>
    <submittedName>
        <fullName evidence="1">Uncharacterized protein</fullName>
    </submittedName>
</protein>
<dbReference type="STRING" id="1247936.BN2475_450079"/>
<dbReference type="EMBL" id="CYGX02000045">
    <property type="protein sequence ID" value="SIT43822.1"/>
    <property type="molecule type" value="Genomic_DNA"/>
</dbReference>
<dbReference type="Proteomes" id="UP000187012">
    <property type="component" value="Unassembled WGS sequence"/>
</dbReference>
<sequence>MFWTLQTVFCAWFGPRRPLQNKKWPLGVTTARMAGPATRAVEIDVATPMCGLFEKPVRMRAFVAFVALVQCNYMPMSISSTSHLRR</sequence>
<accession>A0A1N7S8Z7</accession>
<organism evidence="1 2">
    <name type="scientific">Paraburkholderia ribeironis</name>
    <dbReference type="NCBI Taxonomy" id="1247936"/>
    <lineage>
        <taxon>Bacteria</taxon>
        <taxon>Pseudomonadati</taxon>
        <taxon>Pseudomonadota</taxon>
        <taxon>Betaproteobacteria</taxon>
        <taxon>Burkholderiales</taxon>
        <taxon>Burkholderiaceae</taxon>
        <taxon>Paraburkholderia</taxon>
    </lineage>
</organism>
<gene>
    <name evidence="1" type="ORF">BN2475_450079</name>
</gene>
<keyword evidence="2" id="KW-1185">Reference proteome</keyword>
<evidence type="ECO:0000313" key="2">
    <source>
        <dbReference type="Proteomes" id="UP000187012"/>
    </source>
</evidence>
<name>A0A1N7S8Z7_9BURK</name>